<name>A0A8J3CEQ3_9PSEU</name>
<feature type="compositionally biased region" description="Basic and acidic residues" evidence="4">
    <location>
        <begin position="618"/>
        <end position="631"/>
    </location>
</feature>
<keyword evidence="7" id="KW-1185">Reference proteome</keyword>
<evidence type="ECO:0000313" key="6">
    <source>
        <dbReference type="EMBL" id="GGM68307.1"/>
    </source>
</evidence>
<dbReference type="PROSITE" id="PS51737">
    <property type="entry name" value="RECOMBINASE_DNA_BIND"/>
    <property type="match status" value="1"/>
</dbReference>
<evidence type="ECO:0000256" key="4">
    <source>
        <dbReference type="SAM" id="MobiDB-lite"/>
    </source>
</evidence>
<reference evidence="6" key="2">
    <citation type="submission" date="2020-09" db="EMBL/GenBank/DDBJ databases">
        <authorList>
            <person name="Sun Q."/>
            <person name="Zhou Y."/>
        </authorList>
    </citation>
    <scope>NUCLEOTIDE SEQUENCE</scope>
    <source>
        <strain evidence="6">CGMCC 4.5737</strain>
    </source>
</reference>
<reference evidence="6" key="1">
    <citation type="journal article" date="2014" name="Int. J. Syst. Evol. Microbiol.">
        <title>Complete genome sequence of Corynebacterium casei LMG S-19264T (=DSM 44701T), isolated from a smear-ripened cheese.</title>
        <authorList>
            <consortium name="US DOE Joint Genome Institute (JGI-PGF)"/>
            <person name="Walter F."/>
            <person name="Albersmeier A."/>
            <person name="Kalinowski J."/>
            <person name="Ruckert C."/>
        </authorList>
    </citation>
    <scope>NUCLEOTIDE SEQUENCE</scope>
    <source>
        <strain evidence="6">CGMCC 4.5737</strain>
    </source>
</reference>
<dbReference type="SMART" id="SM00857">
    <property type="entry name" value="Resolvase"/>
    <property type="match status" value="1"/>
</dbReference>
<organism evidence="6 7">
    <name type="scientific">Longimycelium tulufanense</name>
    <dbReference type="NCBI Taxonomy" id="907463"/>
    <lineage>
        <taxon>Bacteria</taxon>
        <taxon>Bacillati</taxon>
        <taxon>Actinomycetota</taxon>
        <taxon>Actinomycetes</taxon>
        <taxon>Pseudonocardiales</taxon>
        <taxon>Pseudonocardiaceae</taxon>
        <taxon>Longimycelium</taxon>
    </lineage>
</organism>
<evidence type="ECO:0000256" key="2">
    <source>
        <dbReference type="ARBA" id="ARBA00023172"/>
    </source>
</evidence>
<dbReference type="Gene3D" id="3.90.1750.20">
    <property type="entry name" value="Putative Large Serine Recombinase, Chain B, Domain 2"/>
    <property type="match status" value="1"/>
</dbReference>
<dbReference type="SUPFAM" id="SSF53041">
    <property type="entry name" value="Resolvase-like"/>
    <property type="match status" value="1"/>
</dbReference>
<dbReference type="InterPro" id="IPR038109">
    <property type="entry name" value="DNA_bind_recomb_sf"/>
</dbReference>
<dbReference type="CDD" id="cd00338">
    <property type="entry name" value="Ser_Recombinase"/>
    <property type="match status" value="1"/>
</dbReference>
<comment type="caution">
    <text evidence="6">The sequence shown here is derived from an EMBL/GenBank/DDBJ whole genome shotgun (WGS) entry which is preliminary data.</text>
</comment>
<dbReference type="InterPro" id="IPR011109">
    <property type="entry name" value="DNA_bind_recombinase_dom"/>
</dbReference>
<gene>
    <name evidence="6" type="ORF">GCM10012275_43500</name>
</gene>
<sequence length="657" mass="74355">MAGPEQVRAWAGMSRLGRARSPYRRDESDCPGHAEPSVSLIRVAWAGRTSTYDQQDPTLSLPRQLRASQMVLPDNALIVAHFYDIESGRKDLAARGRGSAHEQFQIPIPRDGGIQDLLAEAERPDRRFDYVICESIDRIARRTYIATDIENRLERAGVRLLAADEPFQLAQNGRKAKIATQLLTRRVKQGISEFYVVEMLEKSWDGFAVHTEEGYNVGKPCYGYRAKRVPHPVPAKRAKGQKKTFLEPDPLQAPVVKKIFTWRLEERLGYQAIADRLNLDPASNPPPTPVDPSRAIGRWTYSNVRDILSNPKHTGHMVWNRHARKTGGNTLNPVSEWIWSPEPVHEALVSLDTYIQVQQVSGHRFGSRSAAGANVNHPQTKRVYRLRTYLFCDLCGRRMFGKTRHQHAYYVCAPKRDYVPKEHPVSIFVREDALVDKLNAFFAHHVFGAYRRHLLDASIRILDAAAHQEREQRVAALRRSIADTEAKIKRTVRNLELVDDPDRDLIRDINERRAELRAQKQQFESQLAEVEERILHAPNPDLIDALPVAKIQIDELSDDLARALFEALRLEIHYNKHTNQATCRITLTGQTITAARHAARTAVAPLRRQQGGDQQEQNNKDQGHVPADDHPGPILVVPPVGQAPAVSAAWDEKTTLA</sequence>
<evidence type="ECO:0000259" key="5">
    <source>
        <dbReference type="PROSITE" id="PS51737"/>
    </source>
</evidence>
<evidence type="ECO:0000256" key="1">
    <source>
        <dbReference type="ARBA" id="ARBA00023125"/>
    </source>
</evidence>
<dbReference type="PANTHER" id="PTHR30461">
    <property type="entry name" value="DNA-INVERTASE FROM LAMBDOID PROPHAGE"/>
    <property type="match status" value="1"/>
</dbReference>
<keyword evidence="1" id="KW-0238">DNA-binding</keyword>
<dbReference type="GO" id="GO:0000150">
    <property type="term" value="F:DNA strand exchange activity"/>
    <property type="evidence" value="ECO:0007669"/>
    <property type="project" value="InterPro"/>
</dbReference>
<dbReference type="PANTHER" id="PTHR30461:SF2">
    <property type="entry name" value="SERINE RECOMBINASE PINE-RELATED"/>
    <property type="match status" value="1"/>
</dbReference>
<evidence type="ECO:0000313" key="7">
    <source>
        <dbReference type="Proteomes" id="UP000637578"/>
    </source>
</evidence>
<dbReference type="AlphaFoldDB" id="A0A8J3CEQ3"/>
<feature type="domain" description="Recombinase" evidence="5">
    <location>
        <begin position="221"/>
        <end position="367"/>
    </location>
</feature>
<dbReference type="EMBL" id="BMMK01000022">
    <property type="protein sequence ID" value="GGM68307.1"/>
    <property type="molecule type" value="Genomic_DNA"/>
</dbReference>
<feature type="region of interest" description="Disordered" evidence="4">
    <location>
        <begin position="600"/>
        <end position="636"/>
    </location>
</feature>
<dbReference type="Proteomes" id="UP000637578">
    <property type="component" value="Unassembled WGS sequence"/>
</dbReference>
<accession>A0A8J3CEQ3</accession>
<dbReference type="InterPro" id="IPR036162">
    <property type="entry name" value="Resolvase-like_N_sf"/>
</dbReference>
<feature type="coiled-coil region" evidence="3">
    <location>
        <begin position="467"/>
        <end position="533"/>
    </location>
</feature>
<dbReference type="InterPro" id="IPR050639">
    <property type="entry name" value="SSR_resolvase"/>
</dbReference>
<keyword evidence="3" id="KW-0175">Coiled coil</keyword>
<keyword evidence="2" id="KW-0233">DNA recombination</keyword>
<protein>
    <recommendedName>
        <fullName evidence="5">Recombinase domain-containing protein</fullName>
    </recommendedName>
</protein>
<dbReference type="Gene3D" id="3.40.50.1390">
    <property type="entry name" value="Resolvase, N-terminal catalytic domain"/>
    <property type="match status" value="1"/>
</dbReference>
<dbReference type="Pfam" id="PF07508">
    <property type="entry name" value="Recombinase"/>
    <property type="match status" value="1"/>
</dbReference>
<dbReference type="GO" id="GO:0003677">
    <property type="term" value="F:DNA binding"/>
    <property type="evidence" value="ECO:0007669"/>
    <property type="project" value="UniProtKB-KW"/>
</dbReference>
<proteinExistence type="predicted"/>
<evidence type="ECO:0000256" key="3">
    <source>
        <dbReference type="SAM" id="Coils"/>
    </source>
</evidence>
<dbReference type="InterPro" id="IPR006119">
    <property type="entry name" value="Resolv_N"/>
</dbReference>